<gene>
    <name evidence="9" type="ORF">M408DRAFT_329501</name>
</gene>
<evidence type="ECO:0000313" key="9">
    <source>
        <dbReference type="EMBL" id="KIM28444.1"/>
    </source>
</evidence>
<dbReference type="InterPro" id="IPR037319">
    <property type="entry name" value="Rrp40_S1"/>
</dbReference>
<dbReference type="SUPFAM" id="SSF110324">
    <property type="entry name" value="Ribosomal L27 protein-like"/>
    <property type="match status" value="1"/>
</dbReference>
<feature type="domain" description="K Homology" evidence="7">
    <location>
        <begin position="147"/>
        <end position="191"/>
    </location>
</feature>
<evidence type="ECO:0000259" key="7">
    <source>
        <dbReference type="Pfam" id="PF15985"/>
    </source>
</evidence>
<dbReference type="GO" id="GO:0000176">
    <property type="term" value="C:nuclear exosome (RNase complex)"/>
    <property type="evidence" value="ECO:0007669"/>
    <property type="project" value="TreeGrafter"/>
</dbReference>
<evidence type="ECO:0000256" key="3">
    <source>
        <dbReference type="ARBA" id="ARBA00022552"/>
    </source>
</evidence>
<dbReference type="GO" id="GO:0000467">
    <property type="term" value="P:exonucleolytic trimming to generate mature 3'-end of 5.8S rRNA from tricistronic rRNA transcript (SSU-rRNA, 5.8S rRNA, LSU-rRNA)"/>
    <property type="evidence" value="ECO:0007669"/>
    <property type="project" value="TreeGrafter"/>
</dbReference>
<dbReference type="GO" id="GO:0005730">
    <property type="term" value="C:nucleolus"/>
    <property type="evidence" value="ECO:0007669"/>
    <property type="project" value="UniProtKB-SubCell"/>
</dbReference>
<dbReference type="InterPro" id="IPR026699">
    <property type="entry name" value="Exosome_RNA_bind1/RRP40/RRP4"/>
</dbReference>
<keyword evidence="5" id="KW-0694">RNA-binding</keyword>
<accession>A0A0C3B8H1</accession>
<protein>
    <recommendedName>
        <fullName evidence="6">Ribosomal RNA-processing protein 40</fullName>
    </recommendedName>
</protein>
<dbReference type="OrthoDB" id="340500at2759"/>
<evidence type="ECO:0000256" key="4">
    <source>
        <dbReference type="ARBA" id="ARBA00022835"/>
    </source>
</evidence>
<dbReference type="HOGENOM" id="CLU_069847_5_1_1"/>
<dbReference type="GO" id="GO:0071038">
    <property type="term" value="P:TRAMP-dependent tRNA surveillance pathway"/>
    <property type="evidence" value="ECO:0007669"/>
    <property type="project" value="TreeGrafter"/>
</dbReference>
<dbReference type="Proteomes" id="UP000054097">
    <property type="component" value="Unassembled WGS sequence"/>
</dbReference>
<dbReference type="InterPro" id="IPR041054">
    <property type="entry name" value="Rrp40_N_euk"/>
</dbReference>
<dbReference type="Pfam" id="PF15985">
    <property type="entry name" value="KH_6"/>
    <property type="match status" value="1"/>
</dbReference>
<proteinExistence type="inferred from homology"/>
<evidence type="ECO:0000256" key="1">
    <source>
        <dbReference type="ARBA" id="ARBA00004604"/>
    </source>
</evidence>
<dbReference type="Gene3D" id="2.40.50.100">
    <property type="match status" value="1"/>
</dbReference>
<dbReference type="AlphaFoldDB" id="A0A0C3B8H1"/>
<dbReference type="PANTHER" id="PTHR21321">
    <property type="entry name" value="PNAS-3 RELATED"/>
    <property type="match status" value="1"/>
</dbReference>
<evidence type="ECO:0000256" key="2">
    <source>
        <dbReference type="ARBA" id="ARBA00007841"/>
    </source>
</evidence>
<dbReference type="SUPFAM" id="SSF50249">
    <property type="entry name" value="Nucleic acid-binding proteins"/>
    <property type="match status" value="1"/>
</dbReference>
<dbReference type="GO" id="GO:0034475">
    <property type="term" value="P:U4 snRNA 3'-end processing"/>
    <property type="evidence" value="ECO:0007669"/>
    <property type="project" value="TreeGrafter"/>
</dbReference>
<dbReference type="FunFam" id="2.40.50.140:FF:000112">
    <property type="entry name" value="Exosome complex component RRP40"/>
    <property type="match status" value="1"/>
</dbReference>
<dbReference type="GO" id="GO:0071035">
    <property type="term" value="P:nuclear polyadenylation-dependent rRNA catabolic process"/>
    <property type="evidence" value="ECO:0007669"/>
    <property type="project" value="TreeGrafter"/>
</dbReference>
<evidence type="ECO:0000259" key="8">
    <source>
        <dbReference type="Pfam" id="PF18311"/>
    </source>
</evidence>
<feature type="domain" description="Exosome complex exonuclease Rrp40 N-terminal" evidence="8">
    <location>
        <begin position="21"/>
        <end position="58"/>
    </location>
</feature>
<evidence type="ECO:0000256" key="6">
    <source>
        <dbReference type="ARBA" id="ARBA00030615"/>
    </source>
</evidence>
<keyword evidence="4" id="KW-0271">Exosome</keyword>
<dbReference type="CDD" id="cd05790">
    <property type="entry name" value="S1_Rrp40"/>
    <property type="match status" value="1"/>
</dbReference>
<dbReference type="GO" id="GO:0071034">
    <property type="term" value="P:CUT catabolic process"/>
    <property type="evidence" value="ECO:0007669"/>
    <property type="project" value="TreeGrafter"/>
</dbReference>
<dbReference type="GO" id="GO:0003723">
    <property type="term" value="F:RNA binding"/>
    <property type="evidence" value="ECO:0007669"/>
    <property type="project" value="UniProtKB-KW"/>
</dbReference>
<dbReference type="InterPro" id="IPR036612">
    <property type="entry name" value="KH_dom_type_1_sf"/>
</dbReference>
<organism evidence="9 10">
    <name type="scientific">Serendipita vermifera MAFF 305830</name>
    <dbReference type="NCBI Taxonomy" id="933852"/>
    <lineage>
        <taxon>Eukaryota</taxon>
        <taxon>Fungi</taxon>
        <taxon>Dikarya</taxon>
        <taxon>Basidiomycota</taxon>
        <taxon>Agaricomycotina</taxon>
        <taxon>Agaricomycetes</taxon>
        <taxon>Sebacinales</taxon>
        <taxon>Serendipitaceae</taxon>
        <taxon>Serendipita</taxon>
    </lineage>
</organism>
<keyword evidence="10" id="KW-1185">Reference proteome</keyword>
<dbReference type="InterPro" id="IPR004088">
    <property type="entry name" value="KH_dom_type_1"/>
</dbReference>
<dbReference type="PANTHER" id="PTHR21321:SF1">
    <property type="entry name" value="EXOSOME COMPLEX COMPONENT RRP40"/>
    <property type="match status" value="1"/>
</dbReference>
<dbReference type="GO" id="GO:0000177">
    <property type="term" value="C:cytoplasmic exosome (RNase complex)"/>
    <property type="evidence" value="ECO:0007669"/>
    <property type="project" value="TreeGrafter"/>
</dbReference>
<dbReference type="GO" id="GO:0071051">
    <property type="term" value="P:poly(A)-dependent snoRNA 3'-end processing"/>
    <property type="evidence" value="ECO:0007669"/>
    <property type="project" value="TreeGrafter"/>
</dbReference>
<reference evidence="10" key="2">
    <citation type="submission" date="2015-01" db="EMBL/GenBank/DDBJ databases">
        <title>Evolutionary Origins and Diversification of the Mycorrhizal Mutualists.</title>
        <authorList>
            <consortium name="DOE Joint Genome Institute"/>
            <consortium name="Mycorrhizal Genomics Consortium"/>
            <person name="Kohler A."/>
            <person name="Kuo A."/>
            <person name="Nagy L.G."/>
            <person name="Floudas D."/>
            <person name="Copeland A."/>
            <person name="Barry K.W."/>
            <person name="Cichocki N."/>
            <person name="Veneault-Fourrey C."/>
            <person name="LaButti K."/>
            <person name="Lindquist E.A."/>
            <person name="Lipzen A."/>
            <person name="Lundell T."/>
            <person name="Morin E."/>
            <person name="Murat C."/>
            <person name="Riley R."/>
            <person name="Ohm R."/>
            <person name="Sun H."/>
            <person name="Tunlid A."/>
            <person name="Henrissat B."/>
            <person name="Grigoriev I.V."/>
            <person name="Hibbett D.S."/>
            <person name="Martin F."/>
        </authorList>
    </citation>
    <scope>NUCLEOTIDE SEQUENCE [LARGE SCALE GENOMIC DNA]</scope>
    <source>
        <strain evidence="10">MAFF 305830</strain>
    </source>
</reference>
<comment type="subcellular location">
    <subcellularLocation>
        <location evidence="1">Nucleus</location>
        <location evidence="1">Nucleolus</location>
    </subcellularLocation>
</comment>
<evidence type="ECO:0000313" key="10">
    <source>
        <dbReference type="Proteomes" id="UP000054097"/>
    </source>
</evidence>
<dbReference type="SUPFAM" id="SSF54791">
    <property type="entry name" value="Eukaryotic type KH-domain (KH-domain type I)"/>
    <property type="match status" value="1"/>
</dbReference>
<dbReference type="Pfam" id="PF18311">
    <property type="entry name" value="Rrp40_N"/>
    <property type="match status" value="1"/>
</dbReference>
<name>A0A0C3B8H1_SERVB</name>
<sequence length="239" mass="25109">MSIFVLPGDLIVPGSTGSKKLKLGPGLVEQSSAIVATRAGTLHSKQRTTFFIDSDTQRYVPASSDPVIGTITARQAESYRVDIGSASPATLDFLAFEGASKRNRPSLRVGSLVYARVSVAQRHLDPEIQCYDATTGKSAGFGELKGGMVIKVGAKTARSLLSPTHFLLPLLGAQFPLEVATGVNGRVWLSSVEKAASGSSTTSRNSVKNTIAAIRCVQAYDEEGLDAKGILALLASLSL</sequence>
<reference evidence="9 10" key="1">
    <citation type="submission" date="2014-04" db="EMBL/GenBank/DDBJ databases">
        <authorList>
            <consortium name="DOE Joint Genome Institute"/>
            <person name="Kuo A."/>
            <person name="Zuccaro A."/>
            <person name="Kohler A."/>
            <person name="Nagy L.G."/>
            <person name="Floudas D."/>
            <person name="Copeland A."/>
            <person name="Barry K.W."/>
            <person name="Cichocki N."/>
            <person name="Veneault-Fourrey C."/>
            <person name="LaButti K."/>
            <person name="Lindquist E.A."/>
            <person name="Lipzen A."/>
            <person name="Lundell T."/>
            <person name="Morin E."/>
            <person name="Murat C."/>
            <person name="Sun H."/>
            <person name="Tunlid A."/>
            <person name="Henrissat B."/>
            <person name="Grigoriev I.V."/>
            <person name="Hibbett D.S."/>
            <person name="Martin F."/>
            <person name="Nordberg H.P."/>
            <person name="Cantor M.N."/>
            <person name="Hua S.X."/>
        </authorList>
    </citation>
    <scope>NUCLEOTIDE SEQUENCE [LARGE SCALE GENOMIC DNA]</scope>
    <source>
        <strain evidence="9 10">MAFF 305830</strain>
    </source>
</reference>
<evidence type="ECO:0000256" key="5">
    <source>
        <dbReference type="ARBA" id="ARBA00022884"/>
    </source>
</evidence>
<dbReference type="STRING" id="933852.A0A0C3B8H1"/>
<dbReference type="Gene3D" id="2.40.50.140">
    <property type="entry name" value="Nucleic acid-binding proteins"/>
    <property type="match status" value="1"/>
</dbReference>
<dbReference type="EMBL" id="KN824293">
    <property type="protein sequence ID" value="KIM28444.1"/>
    <property type="molecule type" value="Genomic_DNA"/>
</dbReference>
<dbReference type="Pfam" id="PF21262">
    <property type="entry name" value="RRP40_S1"/>
    <property type="match status" value="1"/>
</dbReference>
<keyword evidence="3" id="KW-0698">rRNA processing</keyword>
<dbReference type="Gene3D" id="3.30.1370.10">
    <property type="entry name" value="K Homology domain, type 1"/>
    <property type="match status" value="1"/>
</dbReference>
<comment type="similarity">
    <text evidence="2">Belongs to the RRP40 family.</text>
</comment>
<dbReference type="InterPro" id="IPR012340">
    <property type="entry name" value="NA-bd_OB-fold"/>
</dbReference>